<feature type="transmembrane region" description="Helical" evidence="1">
    <location>
        <begin position="296"/>
        <end position="315"/>
    </location>
</feature>
<keyword evidence="1" id="KW-1133">Transmembrane helix</keyword>
<dbReference type="HOGENOM" id="CLU_881890_0_0_9"/>
<evidence type="ECO:0000313" key="2">
    <source>
        <dbReference type="EMBL" id="ABP66838.1"/>
    </source>
</evidence>
<dbReference type="Proteomes" id="UP000000256">
    <property type="component" value="Chromosome"/>
</dbReference>
<dbReference type="AlphaFoldDB" id="A4XIV3"/>
<dbReference type="KEGG" id="csc:Csac_1235"/>
<keyword evidence="1" id="KW-0472">Membrane</keyword>
<dbReference type="OrthoDB" id="1714933at2"/>
<organism evidence="2 3">
    <name type="scientific">Caldicellulosiruptor saccharolyticus (strain ATCC 43494 / DSM 8903 / Tp8T 6331)</name>
    <dbReference type="NCBI Taxonomy" id="351627"/>
    <lineage>
        <taxon>Bacteria</taxon>
        <taxon>Bacillati</taxon>
        <taxon>Bacillota</taxon>
        <taxon>Bacillota incertae sedis</taxon>
        <taxon>Caldicellulosiruptorales</taxon>
        <taxon>Caldicellulosiruptoraceae</taxon>
        <taxon>Caldicellulosiruptor</taxon>
    </lineage>
</organism>
<proteinExistence type="predicted"/>
<dbReference type="EMBL" id="CP000679">
    <property type="protein sequence ID" value="ABP66838.1"/>
    <property type="molecule type" value="Genomic_DNA"/>
</dbReference>
<name>A4XIV3_CALS8</name>
<sequence>MRRSSIFLKIFVFILVCLLNMTVSVFANSNSIINSIINHNEEVMKLKRQLAAEHHLNALLELLNRDSSFKMKLDELTGNKGSYDLKKFQLSDEYELYRLFVFPLESKLASNGHTRILYLKEGFKNKIENLKLETFEDALNPEFVHNMWARIIYYDGKPVGYMLVDWDESCNDYIISESTMGYSGLGEAIIFMKEFLRSKGQQPNVKIVDAREKSLYVVSEDGNWWCTDAADSSNPQMYRKQIWSFKEIKEGLKNRPKEMLKLLENIQKDPENVPLGGSNYKPLYETANEIKKRENILIAILMLFITAVFIVVVNLTSKIRKRSI</sequence>
<evidence type="ECO:0000313" key="3">
    <source>
        <dbReference type="Proteomes" id="UP000000256"/>
    </source>
</evidence>
<dbReference type="RefSeq" id="WP_011916774.1">
    <property type="nucleotide sequence ID" value="NC_009437.1"/>
</dbReference>
<protein>
    <submittedName>
        <fullName evidence="2">Uncharacterized protein</fullName>
    </submittedName>
</protein>
<gene>
    <name evidence="2" type="ordered locus">Csac_1235</name>
</gene>
<accession>A4XIV3</accession>
<keyword evidence="1" id="KW-0812">Transmembrane</keyword>
<evidence type="ECO:0000256" key="1">
    <source>
        <dbReference type="SAM" id="Phobius"/>
    </source>
</evidence>
<reference evidence="2 3" key="1">
    <citation type="journal article" date="2008" name="Appl. Environ. Microbiol.">
        <title>Hydrogenomics of the extremely thermophilic bacterium Caldicellulosiruptor saccharolyticus.</title>
        <authorList>
            <person name="van de Werken H.J."/>
            <person name="Verhaart M.R."/>
            <person name="VanFossen A.L."/>
            <person name="Willquist K."/>
            <person name="Lewis D.L."/>
            <person name="Nichols J.D."/>
            <person name="Goorissen H.P."/>
            <person name="Mongodin E.F."/>
            <person name="Nelson K.E."/>
            <person name="van Niel E.W."/>
            <person name="Stams A.J."/>
            <person name="Ward D.E."/>
            <person name="de Vos W.M."/>
            <person name="van der Oost J."/>
            <person name="Kelly R.M."/>
            <person name="Kengen S.W."/>
        </authorList>
    </citation>
    <scope>NUCLEOTIDE SEQUENCE [LARGE SCALE GENOMIC DNA]</scope>
    <source>
        <strain evidence="3">ATCC 43494 / DSM 8903 / Tp8T 6331</strain>
    </source>
</reference>
<keyword evidence="3" id="KW-1185">Reference proteome</keyword>